<proteinExistence type="predicted"/>
<dbReference type="HOGENOM" id="CLU_1527912_0_0_1"/>
<protein>
    <submittedName>
        <fullName evidence="1">Uncharacterized protein AlNc14C227G9228</fullName>
    </submittedName>
</protein>
<reference evidence="1" key="1">
    <citation type="journal article" date="2011" name="PLoS Biol.">
        <title>Gene gain and loss during evolution of obligate parasitism in the white rust pathogen of Arabidopsis thaliana.</title>
        <authorList>
            <person name="Kemen E."/>
            <person name="Gardiner A."/>
            <person name="Schultz-Larsen T."/>
            <person name="Kemen A.C."/>
            <person name="Balmuth A.L."/>
            <person name="Robert-Seilaniantz A."/>
            <person name="Bailey K."/>
            <person name="Holub E."/>
            <person name="Studholme D.J."/>
            <person name="Maclean D."/>
            <person name="Jones J.D."/>
        </authorList>
    </citation>
    <scope>NUCLEOTIDE SEQUENCE</scope>
</reference>
<evidence type="ECO:0000313" key="1">
    <source>
        <dbReference type="EMBL" id="CCA24208.1"/>
    </source>
</evidence>
<gene>
    <name evidence="1" type="primary">AlNc14C227G9228</name>
    <name evidence="1" type="ORF">ALNC14_103520</name>
</gene>
<name>F0WS89_9STRA</name>
<accession>F0WS89</accession>
<organism evidence="1">
    <name type="scientific">Albugo laibachii Nc14</name>
    <dbReference type="NCBI Taxonomy" id="890382"/>
    <lineage>
        <taxon>Eukaryota</taxon>
        <taxon>Sar</taxon>
        <taxon>Stramenopiles</taxon>
        <taxon>Oomycota</taxon>
        <taxon>Peronosporomycetes</taxon>
        <taxon>Albuginales</taxon>
        <taxon>Albuginaceae</taxon>
        <taxon>Albugo</taxon>
    </lineage>
</organism>
<sequence length="176" mass="19354">MAGHPGSRRMTDDEKSLVSDLVAAGVPARQGLTLLRHEFPSSLATARTLYNNSAANRLQQLAGRSPIQALIDELEANSWTFEFKTDVNGRVTPLFLSHPAMIRLTLRYGSVLLLDSAEGAHAALKRYLQTSTGNLDLVMTRMTQAVVNQARGIEAIILKKEFESLTHSEMHIVLSN</sequence>
<dbReference type="AlphaFoldDB" id="F0WS89"/>
<reference evidence="1" key="2">
    <citation type="submission" date="2011-02" db="EMBL/GenBank/DDBJ databases">
        <authorList>
            <person name="MacLean D."/>
        </authorList>
    </citation>
    <scope>NUCLEOTIDE SEQUENCE</scope>
</reference>
<dbReference type="EMBL" id="FR824272">
    <property type="protein sequence ID" value="CCA24208.1"/>
    <property type="molecule type" value="Genomic_DNA"/>
</dbReference>